<sequence>GLNSPFAFKRQKDPFANPVGHSLRVGTRRIFEALLRGMDLGKGDLGKMDVEKIRQDLHEMVKIRAVQQFSASEAVGFIFHLKEAVRAQLAEAVKDPRFSDELAQLDGQIDRVALAAFDLFVQCREQVYELRVNEVKRRVSWVMDKMGQNGFDSPPAPDPSPNGDAPICGCPEPAGGLR</sequence>
<evidence type="ECO:0000259" key="2">
    <source>
        <dbReference type="Pfam" id="PF14361"/>
    </source>
</evidence>
<dbReference type="AlphaFoldDB" id="X0WS67"/>
<dbReference type="InterPro" id="IPR025751">
    <property type="entry name" value="RsbRD_N_dom"/>
</dbReference>
<feature type="region of interest" description="Disordered" evidence="1">
    <location>
        <begin position="149"/>
        <end position="178"/>
    </location>
</feature>
<evidence type="ECO:0000313" key="3">
    <source>
        <dbReference type="EMBL" id="GAG33495.1"/>
    </source>
</evidence>
<evidence type="ECO:0000256" key="1">
    <source>
        <dbReference type="SAM" id="MobiDB-lite"/>
    </source>
</evidence>
<proteinExistence type="predicted"/>
<name>X0WS67_9ZZZZ</name>
<feature type="non-terminal residue" evidence="3">
    <location>
        <position position="1"/>
    </location>
</feature>
<reference evidence="3" key="1">
    <citation type="journal article" date="2014" name="Front. Microbiol.">
        <title>High frequency of phylogenetically diverse reductive dehalogenase-homologous genes in deep subseafloor sedimentary metagenomes.</title>
        <authorList>
            <person name="Kawai M."/>
            <person name="Futagami T."/>
            <person name="Toyoda A."/>
            <person name="Takaki Y."/>
            <person name="Nishi S."/>
            <person name="Hori S."/>
            <person name="Arai W."/>
            <person name="Tsubouchi T."/>
            <person name="Morono Y."/>
            <person name="Uchiyama I."/>
            <person name="Ito T."/>
            <person name="Fujiyama A."/>
            <person name="Inagaki F."/>
            <person name="Takami H."/>
        </authorList>
    </citation>
    <scope>NUCLEOTIDE SEQUENCE</scope>
    <source>
        <strain evidence="3">Expedition CK06-06</strain>
    </source>
</reference>
<protein>
    <recommendedName>
        <fullName evidence="2">RsbT co-antagonist protein RsbRD N-terminal domain-containing protein</fullName>
    </recommendedName>
</protein>
<accession>X0WS67</accession>
<comment type="caution">
    <text evidence="3">The sequence shown here is derived from an EMBL/GenBank/DDBJ whole genome shotgun (WGS) entry which is preliminary data.</text>
</comment>
<dbReference type="EMBL" id="BARS01048155">
    <property type="protein sequence ID" value="GAG33495.1"/>
    <property type="molecule type" value="Genomic_DNA"/>
</dbReference>
<organism evidence="3">
    <name type="scientific">marine sediment metagenome</name>
    <dbReference type="NCBI Taxonomy" id="412755"/>
    <lineage>
        <taxon>unclassified sequences</taxon>
        <taxon>metagenomes</taxon>
        <taxon>ecological metagenomes</taxon>
    </lineage>
</organism>
<gene>
    <name evidence="3" type="ORF">S01H1_72234</name>
</gene>
<feature type="domain" description="RsbT co-antagonist protein RsbRD N-terminal" evidence="2">
    <location>
        <begin position="12"/>
        <end position="131"/>
    </location>
</feature>
<dbReference type="Pfam" id="PF14361">
    <property type="entry name" value="RsbRD_N"/>
    <property type="match status" value="1"/>
</dbReference>